<organism evidence="1 2">
    <name type="scientific">Stylosanthes scabra</name>
    <dbReference type="NCBI Taxonomy" id="79078"/>
    <lineage>
        <taxon>Eukaryota</taxon>
        <taxon>Viridiplantae</taxon>
        <taxon>Streptophyta</taxon>
        <taxon>Embryophyta</taxon>
        <taxon>Tracheophyta</taxon>
        <taxon>Spermatophyta</taxon>
        <taxon>Magnoliopsida</taxon>
        <taxon>eudicotyledons</taxon>
        <taxon>Gunneridae</taxon>
        <taxon>Pentapetalae</taxon>
        <taxon>rosids</taxon>
        <taxon>fabids</taxon>
        <taxon>Fabales</taxon>
        <taxon>Fabaceae</taxon>
        <taxon>Papilionoideae</taxon>
        <taxon>50 kb inversion clade</taxon>
        <taxon>dalbergioids sensu lato</taxon>
        <taxon>Dalbergieae</taxon>
        <taxon>Pterocarpus clade</taxon>
        <taxon>Stylosanthes</taxon>
    </lineage>
</organism>
<accession>A0ABU6RQQ4</accession>
<evidence type="ECO:0000313" key="2">
    <source>
        <dbReference type="Proteomes" id="UP001341840"/>
    </source>
</evidence>
<reference evidence="1 2" key="1">
    <citation type="journal article" date="2023" name="Plants (Basel)">
        <title>Bridging the Gap: Combining Genomics and Transcriptomics Approaches to Understand Stylosanthes scabra, an Orphan Legume from the Brazilian Caatinga.</title>
        <authorList>
            <person name="Ferreira-Neto J.R.C."/>
            <person name="da Silva M.D."/>
            <person name="Binneck E."/>
            <person name="de Melo N.F."/>
            <person name="da Silva R.H."/>
            <person name="de Melo A.L.T.M."/>
            <person name="Pandolfi V."/>
            <person name="Bustamante F.O."/>
            <person name="Brasileiro-Vidal A.C."/>
            <person name="Benko-Iseppon A.M."/>
        </authorList>
    </citation>
    <scope>NUCLEOTIDE SEQUENCE [LARGE SCALE GENOMIC DNA]</scope>
    <source>
        <tissue evidence="1">Leaves</tissue>
    </source>
</reference>
<dbReference type="Proteomes" id="UP001341840">
    <property type="component" value="Unassembled WGS sequence"/>
</dbReference>
<gene>
    <name evidence="1" type="ORF">PIB30_077128</name>
</gene>
<sequence>MELVEIVNRVSNVATMRACRFILLARTLATSLRLLRLGLILGVECNLILQRSGTNGSMLLLLCNQRKKFVDCREGYHGQDLTSNLEKRLIQTHEEIMDILILEKLLHCMSIFIIALNQSVRIQFFPENLDLGEVLRDFHCSLIKICELSLELENMWSIAVLKELLQIIPQLRSRICVNERGCNFLRNRIEDPCAPNIVYTIPILDF</sequence>
<keyword evidence="2" id="KW-1185">Reference proteome</keyword>
<name>A0ABU6RQQ4_9FABA</name>
<comment type="caution">
    <text evidence="1">The sequence shown here is derived from an EMBL/GenBank/DDBJ whole genome shotgun (WGS) entry which is preliminary data.</text>
</comment>
<protein>
    <submittedName>
        <fullName evidence="1">Uncharacterized protein</fullName>
    </submittedName>
</protein>
<proteinExistence type="predicted"/>
<dbReference type="EMBL" id="JASCZI010031237">
    <property type="protein sequence ID" value="MED6126302.1"/>
    <property type="molecule type" value="Genomic_DNA"/>
</dbReference>
<evidence type="ECO:0000313" key="1">
    <source>
        <dbReference type="EMBL" id="MED6126302.1"/>
    </source>
</evidence>